<organism evidence="1 2">
    <name type="scientific">Ophiocordyceps sinensis</name>
    <dbReference type="NCBI Taxonomy" id="72228"/>
    <lineage>
        <taxon>Eukaryota</taxon>
        <taxon>Fungi</taxon>
        <taxon>Dikarya</taxon>
        <taxon>Ascomycota</taxon>
        <taxon>Pezizomycotina</taxon>
        <taxon>Sordariomycetes</taxon>
        <taxon>Hypocreomycetidae</taxon>
        <taxon>Hypocreales</taxon>
        <taxon>Ophiocordycipitaceae</taxon>
        <taxon>Ophiocordyceps</taxon>
    </lineage>
</organism>
<accession>A0A8H4PV98</accession>
<reference evidence="1 2" key="1">
    <citation type="journal article" date="2020" name="Genome Biol. Evol.">
        <title>A new high-quality draft genome assembly of the Chinese cordyceps Ophiocordyceps sinensis.</title>
        <authorList>
            <person name="Shu R."/>
            <person name="Zhang J."/>
            <person name="Meng Q."/>
            <person name="Zhang H."/>
            <person name="Zhou G."/>
            <person name="Li M."/>
            <person name="Wu P."/>
            <person name="Zhao Y."/>
            <person name="Chen C."/>
            <person name="Qin Q."/>
        </authorList>
    </citation>
    <scope>NUCLEOTIDE SEQUENCE [LARGE SCALE GENOMIC DNA]</scope>
    <source>
        <strain evidence="1 2">IOZ07</strain>
    </source>
</reference>
<sequence length="153" mass="16162">MNDSSLFEIAKLMQDMSGQGILKSTGMEGRAKQTLTFWFLGSNASTCIPAHPRLFLMEHLCFSPADASNICFDCGPGQSAELPRPHGVCLATCKCKGVVNVGGGDVIAQVPDVDEAVLLGGRDELTGHLGLVAVEVNDGNGGDYGTIRSHVWI</sequence>
<dbReference type="Proteomes" id="UP000557566">
    <property type="component" value="Unassembled WGS sequence"/>
</dbReference>
<comment type="caution">
    <text evidence="1">The sequence shown here is derived from an EMBL/GenBank/DDBJ whole genome shotgun (WGS) entry which is preliminary data.</text>
</comment>
<gene>
    <name evidence="1" type="ORF">G6O67_002922</name>
</gene>
<dbReference type="EMBL" id="JAAVMX010000003">
    <property type="protein sequence ID" value="KAF4511089.1"/>
    <property type="molecule type" value="Genomic_DNA"/>
</dbReference>
<evidence type="ECO:0000313" key="1">
    <source>
        <dbReference type="EMBL" id="KAF4511089.1"/>
    </source>
</evidence>
<evidence type="ECO:0000313" key="2">
    <source>
        <dbReference type="Proteomes" id="UP000557566"/>
    </source>
</evidence>
<name>A0A8H4PV98_9HYPO</name>
<dbReference type="AlphaFoldDB" id="A0A8H4PV98"/>
<proteinExistence type="predicted"/>
<protein>
    <submittedName>
        <fullName evidence="1">Uncharacterized protein</fullName>
    </submittedName>
</protein>
<keyword evidence="2" id="KW-1185">Reference proteome</keyword>